<dbReference type="GO" id="GO:0051539">
    <property type="term" value="F:4 iron, 4 sulfur cluster binding"/>
    <property type="evidence" value="ECO:0007669"/>
    <property type="project" value="UniProtKB-KW"/>
</dbReference>
<evidence type="ECO:0000313" key="14">
    <source>
        <dbReference type="Proteomes" id="UP001199424"/>
    </source>
</evidence>
<protein>
    <recommendedName>
        <fullName evidence="4">Type-4 uracil-DNA glycosylase</fullName>
        <ecNumber evidence="3">3.2.2.27</ecNumber>
    </recommendedName>
</protein>
<evidence type="ECO:0000256" key="6">
    <source>
        <dbReference type="ARBA" id="ARBA00022723"/>
    </source>
</evidence>
<dbReference type="InterPro" id="IPR005122">
    <property type="entry name" value="Uracil-DNA_glycosylase-like"/>
</dbReference>
<dbReference type="InterPro" id="IPR051536">
    <property type="entry name" value="UDG_Type-4/5"/>
</dbReference>
<comment type="catalytic activity">
    <reaction evidence="1">
        <text>Hydrolyzes single-stranded DNA or mismatched double-stranded DNA and polynucleotides, releasing free uracil.</text>
        <dbReference type="EC" id="3.2.2.27"/>
    </reaction>
</comment>
<evidence type="ECO:0000256" key="8">
    <source>
        <dbReference type="ARBA" id="ARBA00022801"/>
    </source>
</evidence>
<keyword evidence="5" id="KW-0004">4Fe-4S</keyword>
<accession>A0AAE3DI42</accession>
<organism evidence="13 14">
    <name type="scientific">Hominenteromicrobium mulieris</name>
    <dbReference type="NCBI Taxonomy" id="2885357"/>
    <lineage>
        <taxon>Bacteria</taxon>
        <taxon>Bacillati</taxon>
        <taxon>Bacillota</taxon>
        <taxon>Clostridia</taxon>
        <taxon>Eubacteriales</taxon>
        <taxon>Oscillospiraceae</taxon>
        <taxon>Hominenteromicrobium</taxon>
    </lineage>
</organism>
<evidence type="ECO:0000256" key="3">
    <source>
        <dbReference type="ARBA" id="ARBA00012030"/>
    </source>
</evidence>
<dbReference type="Pfam" id="PF03167">
    <property type="entry name" value="UDG"/>
    <property type="match status" value="1"/>
</dbReference>
<dbReference type="GO" id="GO:0046872">
    <property type="term" value="F:metal ion binding"/>
    <property type="evidence" value="ECO:0007669"/>
    <property type="project" value="UniProtKB-KW"/>
</dbReference>
<evidence type="ECO:0000259" key="12">
    <source>
        <dbReference type="SMART" id="SM00986"/>
    </source>
</evidence>
<keyword evidence="9" id="KW-0408">Iron</keyword>
<gene>
    <name evidence="13" type="ORF">LKD31_12865</name>
</gene>
<keyword evidence="7" id="KW-0227">DNA damage</keyword>
<keyword evidence="10" id="KW-0411">Iron-sulfur</keyword>
<comment type="caution">
    <text evidence="13">The sequence shown here is derived from an EMBL/GenBank/DDBJ whole genome shotgun (WGS) entry which is preliminary data.</text>
</comment>
<dbReference type="PANTHER" id="PTHR33693:SF1">
    <property type="entry name" value="TYPE-4 URACIL-DNA GLYCOSYLASE"/>
    <property type="match status" value="1"/>
</dbReference>
<evidence type="ECO:0000256" key="1">
    <source>
        <dbReference type="ARBA" id="ARBA00001400"/>
    </source>
</evidence>
<dbReference type="Proteomes" id="UP001199424">
    <property type="component" value="Unassembled WGS sequence"/>
</dbReference>
<dbReference type="AlphaFoldDB" id="A0AAE3DI42"/>
<dbReference type="GO" id="GO:0004844">
    <property type="term" value="F:uracil DNA N-glycosylase activity"/>
    <property type="evidence" value="ECO:0007669"/>
    <property type="project" value="UniProtKB-EC"/>
</dbReference>
<comment type="similarity">
    <text evidence="2">Belongs to the uracil-DNA glycosylase (UDG) superfamily. Type 4 (UDGa) family.</text>
</comment>
<feature type="domain" description="Uracil-DNA glycosylase-like" evidence="12">
    <location>
        <begin position="29"/>
        <end position="176"/>
    </location>
</feature>
<dbReference type="EC" id="3.2.2.27" evidence="3"/>
<dbReference type="GO" id="GO:0006281">
    <property type="term" value="P:DNA repair"/>
    <property type="evidence" value="ECO:0007669"/>
    <property type="project" value="UniProtKB-KW"/>
</dbReference>
<evidence type="ECO:0000256" key="5">
    <source>
        <dbReference type="ARBA" id="ARBA00022485"/>
    </source>
</evidence>
<evidence type="ECO:0000256" key="10">
    <source>
        <dbReference type="ARBA" id="ARBA00023014"/>
    </source>
</evidence>
<keyword evidence="11" id="KW-0234">DNA repair</keyword>
<evidence type="ECO:0000256" key="11">
    <source>
        <dbReference type="ARBA" id="ARBA00023204"/>
    </source>
</evidence>
<dbReference type="SUPFAM" id="SSF52141">
    <property type="entry name" value="Uracil-DNA glycosylase-like"/>
    <property type="match status" value="1"/>
</dbReference>
<keyword evidence="8" id="KW-0378">Hydrolase</keyword>
<dbReference type="EMBL" id="JAJEQC010000019">
    <property type="protein sequence ID" value="MCC2137885.1"/>
    <property type="molecule type" value="Genomic_DNA"/>
</dbReference>
<dbReference type="CDD" id="cd10030">
    <property type="entry name" value="UDG-F4_TTUDGA_SPO1dp_like"/>
    <property type="match status" value="1"/>
</dbReference>
<sequence>MFENWEELKENCLNCRKCSLCEARSNVVFGVGNPCAKVMFIGEGPGRNEDLQGEPFVGAGGQLLDKYLAAVDLDRRTNIYIANIVKCRPPQNRDPLQEEQEACMDWLRNQTALLRPKIIVCLGRIAAMRIIKPDFKITREHGQFFKKGNIYMTATLHPAALLRNPAQKPAAFDDFLKLRDKIDELQADISKTY</sequence>
<dbReference type="InterPro" id="IPR005273">
    <property type="entry name" value="Ura-DNA_glyco_family4"/>
</dbReference>
<keyword evidence="14" id="KW-1185">Reference proteome</keyword>
<dbReference type="NCBIfam" id="TIGR00758">
    <property type="entry name" value="UDG_fam4"/>
    <property type="match status" value="1"/>
</dbReference>
<dbReference type="SMART" id="SM00987">
    <property type="entry name" value="UreE_C"/>
    <property type="match status" value="1"/>
</dbReference>
<dbReference type="InterPro" id="IPR036895">
    <property type="entry name" value="Uracil-DNA_glycosylase-like_sf"/>
</dbReference>
<evidence type="ECO:0000256" key="9">
    <source>
        <dbReference type="ARBA" id="ARBA00023004"/>
    </source>
</evidence>
<reference evidence="13" key="1">
    <citation type="submission" date="2021-10" db="EMBL/GenBank/DDBJ databases">
        <title>Anaerobic single-cell dispensing facilitates the cultivation of human gut bacteria.</title>
        <authorList>
            <person name="Afrizal A."/>
        </authorList>
    </citation>
    <scope>NUCLEOTIDE SEQUENCE</scope>
    <source>
        <strain evidence="13">CLA-AA-H250</strain>
    </source>
</reference>
<dbReference type="SMART" id="SM00986">
    <property type="entry name" value="UDG"/>
    <property type="match status" value="1"/>
</dbReference>
<dbReference type="PANTHER" id="PTHR33693">
    <property type="entry name" value="TYPE-5 URACIL-DNA GLYCOSYLASE"/>
    <property type="match status" value="1"/>
</dbReference>
<keyword evidence="6" id="KW-0479">Metal-binding</keyword>
<name>A0AAE3DI42_9FIRM</name>
<dbReference type="RefSeq" id="WP_308450025.1">
    <property type="nucleotide sequence ID" value="NZ_JAJEQC010000019.1"/>
</dbReference>
<evidence type="ECO:0000313" key="13">
    <source>
        <dbReference type="EMBL" id="MCC2137885.1"/>
    </source>
</evidence>
<evidence type="ECO:0000256" key="2">
    <source>
        <dbReference type="ARBA" id="ARBA00006521"/>
    </source>
</evidence>
<evidence type="ECO:0000256" key="7">
    <source>
        <dbReference type="ARBA" id="ARBA00022763"/>
    </source>
</evidence>
<evidence type="ECO:0000256" key="4">
    <source>
        <dbReference type="ARBA" id="ARBA00019403"/>
    </source>
</evidence>
<proteinExistence type="inferred from homology"/>
<dbReference type="Gene3D" id="3.40.470.10">
    <property type="entry name" value="Uracil-DNA glycosylase-like domain"/>
    <property type="match status" value="1"/>
</dbReference>